<accession>A0A6A2ZS49</accession>
<comment type="caution">
    <text evidence="1">The sequence shown here is derived from an EMBL/GenBank/DDBJ whole genome shotgun (WGS) entry which is preliminary data.</text>
</comment>
<dbReference type="Proteomes" id="UP000436088">
    <property type="component" value="Unassembled WGS sequence"/>
</dbReference>
<organism evidence="1 2">
    <name type="scientific">Hibiscus syriacus</name>
    <name type="common">Rose of Sharon</name>
    <dbReference type="NCBI Taxonomy" id="106335"/>
    <lineage>
        <taxon>Eukaryota</taxon>
        <taxon>Viridiplantae</taxon>
        <taxon>Streptophyta</taxon>
        <taxon>Embryophyta</taxon>
        <taxon>Tracheophyta</taxon>
        <taxon>Spermatophyta</taxon>
        <taxon>Magnoliopsida</taxon>
        <taxon>eudicotyledons</taxon>
        <taxon>Gunneridae</taxon>
        <taxon>Pentapetalae</taxon>
        <taxon>rosids</taxon>
        <taxon>malvids</taxon>
        <taxon>Malvales</taxon>
        <taxon>Malvaceae</taxon>
        <taxon>Malvoideae</taxon>
        <taxon>Hibiscus</taxon>
    </lineage>
</organism>
<gene>
    <name evidence="1" type="ORF">F3Y22_tig00110794pilonHSYRG00156</name>
</gene>
<dbReference type="EMBL" id="VEPZ02001114">
    <property type="protein sequence ID" value="KAE8693735.1"/>
    <property type="molecule type" value="Genomic_DNA"/>
</dbReference>
<dbReference type="AlphaFoldDB" id="A0A6A2ZS49"/>
<evidence type="ECO:0000313" key="1">
    <source>
        <dbReference type="EMBL" id="KAE8693735.1"/>
    </source>
</evidence>
<protein>
    <submittedName>
        <fullName evidence="1">Uncharacterized protein</fullName>
    </submittedName>
</protein>
<sequence>MQLLKLHGRSGLQRGACGRNLASLVAGITWQPIRSPGIHGDLHFSRMLGVHGDLHAYKVQQLTTARGDGMATSLVAWSAWRPTNIAIPSQTETFIPRTSVNQDAELAKLLPPLSPHGFAIHTWNSAALGTSYITSSHFMEVAKALADELDGKVREKMIQKGAALNFFTTPAAYTPKQFYKFCLWLKSAEGDNWLAEVRRVQKMERRDLPTHTGEYCRLIKLDEEEEKRELKEIRAEHVPASEYELMDELDLAEKIMELYRADCTARKRMPEAWSDKLMEDIYPTYDGRQSVTVSATMAGGENEALQRLSKFAAECRAQPYKGSKDGSQGSIYGANFSCKIFPWLAMGCLSP</sequence>
<dbReference type="Gene3D" id="1.25.40.80">
    <property type="match status" value="1"/>
</dbReference>
<evidence type="ECO:0000313" key="2">
    <source>
        <dbReference type="Proteomes" id="UP000436088"/>
    </source>
</evidence>
<reference evidence="1" key="1">
    <citation type="submission" date="2019-09" db="EMBL/GenBank/DDBJ databases">
        <title>Draft genome information of white flower Hibiscus syriacus.</title>
        <authorList>
            <person name="Kim Y.-M."/>
        </authorList>
    </citation>
    <scope>NUCLEOTIDE SEQUENCE [LARGE SCALE GENOMIC DNA]</scope>
    <source>
        <strain evidence="1">YM2019G1</strain>
    </source>
</reference>
<keyword evidence="2" id="KW-1185">Reference proteome</keyword>
<proteinExistence type="predicted"/>
<name>A0A6A2ZS49_HIBSY</name>